<sequence>MASDRMGARKAHRSSEGSHIPPKHYYAERSTAADAAAAAAAAASSSSSRRADRDAAHRSAPAAPKRHTPHYAVHRESSIEPLRPSGQPANYRDSIVSIVDDPFFLRFDDHNIEAALAFDSRWTTTTLDDPDEGEKADDENETVGDSQGHQDDEEDLESDSFQFRDDDTPNERWPPPRRESLIIGHSLYWVIMPHQTQTAG</sequence>
<name>A0AA37LS39_9PEZI</name>
<proteinExistence type="predicted"/>
<evidence type="ECO:0000313" key="3">
    <source>
        <dbReference type="Proteomes" id="UP001055172"/>
    </source>
</evidence>
<evidence type="ECO:0000256" key="1">
    <source>
        <dbReference type="SAM" id="MobiDB-lite"/>
    </source>
</evidence>
<evidence type="ECO:0000313" key="2">
    <source>
        <dbReference type="EMBL" id="GJC82347.1"/>
    </source>
</evidence>
<keyword evidence="3" id="KW-1185">Reference proteome</keyword>
<feature type="compositionally biased region" description="Acidic residues" evidence="1">
    <location>
        <begin position="128"/>
        <end position="142"/>
    </location>
</feature>
<dbReference type="EMBL" id="BPPX01000009">
    <property type="protein sequence ID" value="GJC82347.1"/>
    <property type="molecule type" value="Genomic_DNA"/>
</dbReference>
<accession>A0AA37LS39</accession>
<feature type="region of interest" description="Disordered" evidence="1">
    <location>
        <begin position="124"/>
        <end position="178"/>
    </location>
</feature>
<feature type="region of interest" description="Disordered" evidence="1">
    <location>
        <begin position="1"/>
        <end position="90"/>
    </location>
</feature>
<protein>
    <recommendedName>
        <fullName evidence="4">RasGEF domain-containing protein</fullName>
    </recommendedName>
</protein>
<comment type="caution">
    <text evidence="2">The sequence shown here is derived from an EMBL/GenBank/DDBJ whole genome shotgun (WGS) entry which is preliminary data.</text>
</comment>
<organism evidence="2 3">
    <name type="scientific">Colletotrichum liriopes</name>
    <dbReference type="NCBI Taxonomy" id="708192"/>
    <lineage>
        <taxon>Eukaryota</taxon>
        <taxon>Fungi</taxon>
        <taxon>Dikarya</taxon>
        <taxon>Ascomycota</taxon>
        <taxon>Pezizomycotina</taxon>
        <taxon>Sordariomycetes</taxon>
        <taxon>Hypocreomycetidae</taxon>
        <taxon>Glomerellales</taxon>
        <taxon>Glomerellaceae</taxon>
        <taxon>Colletotrichum</taxon>
        <taxon>Colletotrichum spaethianum species complex</taxon>
    </lineage>
</organism>
<feature type="compositionally biased region" description="Basic and acidic residues" evidence="1">
    <location>
        <begin position="162"/>
        <end position="178"/>
    </location>
</feature>
<gene>
    <name evidence="2" type="ORF">ColLi_05185</name>
</gene>
<feature type="compositionally biased region" description="Low complexity" evidence="1">
    <location>
        <begin position="28"/>
        <end position="48"/>
    </location>
</feature>
<dbReference type="AlphaFoldDB" id="A0AA37LS39"/>
<reference evidence="2 3" key="1">
    <citation type="submission" date="2021-07" db="EMBL/GenBank/DDBJ databases">
        <title>Genome data of Colletotrichum spaethianum.</title>
        <authorList>
            <person name="Utami Y.D."/>
            <person name="Hiruma K."/>
        </authorList>
    </citation>
    <scope>NUCLEOTIDE SEQUENCE [LARGE SCALE GENOMIC DNA]</scope>
    <source>
        <strain evidence="2 3">MAFF 242679</strain>
    </source>
</reference>
<dbReference type="Proteomes" id="UP001055172">
    <property type="component" value="Unassembled WGS sequence"/>
</dbReference>
<evidence type="ECO:0008006" key="4">
    <source>
        <dbReference type="Google" id="ProtNLM"/>
    </source>
</evidence>